<feature type="domain" description="GOLD" evidence="1">
    <location>
        <begin position="9"/>
        <end position="119"/>
    </location>
</feature>
<evidence type="ECO:0000313" key="2">
    <source>
        <dbReference type="EMBL" id="RYQ99521.1"/>
    </source>
</evidence>
<dbReference type="InterPro" id="IPR009038">
    <property type="entry name" value="GOLD_dom"/>
</dbReference>
<dbReference type="Proteomes" id="UP000289738">
    <property type="component" value="Chromosome B07"/>
</dbReference>
<comment type="caution">
    <text evidence="2">The sequence shown here is derived from an EMBL/GenBank/DDBJ whole genome shotgun (WGS) entry which is preliminary data.</text>
</comment>
<proteinExistence type="predicted"/>
<dbReference type="InterPro" id="IPR056794">
    <property type="entry name" value="PATL1-6_C_GOLD"/>
</dbReference>
<keyword evidence="3" id="KW-1185">Reference proteome</keyword>
<dbReference type="PANTHER" id="PTHR45932">
    <property type="entry name" value="PATELLIN-1"/>
    <property type="match status" value="1"/>
</dbReference>
<dbReference type="AlphaFoldDB" id="A0A444YC76"/>
<name>A0A444YC76_ARAHY</name>
<dbReference type="PROSITE" id="PS50866">
    <property type="entry name" value="GOLD"/>
    <property type="match status" value="1"/>
</dbReference>
<sequence>MYWMAFPLTTELYCTVNTGLAIPVSATWQVSDMWHTQSGASITWDIVVGGWDLEYSAEFVPNEEGSYTIAVERARKVEASEEAIHNTFTSKESGKLVLSVDKSASRKKKVAAYRYFVQLNN</sequence>
<reference evidence="2 3" key="1">
    <citation type="submission" date="2019-01" db="EMBL/GenBank/DDBJ databases">
        <title>Sequencing of cultivated peanut Arachis hypogaea provides insights into genome evolution and oil improvement.</title>
        <authorList>
            <person name="Chen X."/>
        </authorList>
    </citation>
    <scope>NUCLEOTIDE SEQUENCE [LARGE SCALE GENOMIC DNA]</scope>
    <source>
        <strain evidence="3">cv. Fuhuasheng</strain>
        <tissue evidence="2">Leaves</tissue>
    </source>
</reference>
<dbReference type="EMBL" id="SDMP01000017">
    <property type="protein sequence ID" value="RYQ99521.1"/>
    <property type="molecule type" value="Genomic_DNA"/>
</dbReference>
<gene>
    <name evidence="2" type="ORF">Ahy_B07g087461</name>
</gene>
<dbReference type="PANTHER" id="PTHR45932:SF4">
    <property type="entry name" value="PATELLIN-6"/>
    <property type="match status" value="1"/>
</dbReference>
<protein>
    <recommendedName>
        <fullName evidence="1">GOLD domain-containing protein</fullName>
    </recommendedName>
</protein>
<evidence type="ECO:0000313" key="3">
    <source>
        <dbReference type="Proteomes" id="UP000289738"/>
    </source>
</evidence>
<dbReference type="GO" id="GO:0008289">
    <property type="term" value="F:lipid binding"/>
    <property type="evidence" value="ECO:0007669"/>
    <property type="project" value="InterPro"/>
</dbReference>
<dbReference type="InterPro" id="IPR044834">
    <property type="entry name" value="PATL"/>
</dbReference>
<evidence type="ECO:0000259" key="1">
    <source>
        <dbReference type="PROSITE" id="PS50866"/>
    </source>
</evidence>
<accession>A0A444YC76</accession>
<dbReference type="Pfam" id="PF25099">
    <property type="entry name" value="GOLD_PATL1_C"/>
    <property type="match status" value="1"/>
</dbReference>
<organism evidence="2 3">
    <name type="scientific">Arachis hypogaea</name>
    <name type="common">Peanut</name>
    <dbReference type="NCBI Taxonomy" id="3818"/>
    <lineage>
        <taxon>Eukaryota</taxon>
        <taxon>Viridiplantae</taxon>
        <taxon>Streptophyta</taxon>
        <taxon>Embryophyta</taxon>
        <taxon>Tracheophyta</taxon>
        <taxon>Spermatophyta</taxon>
        <taxon>Magnoliopsida</taxon>
        <taxon>eudicotyledons</taxon>
        <taxon>Gunneridae</taxon>
        <taxon>Pentapetalae</taxon>
        <taxon>rosids</taxon>
        <taxon>fabids</taxon>
        <taxon>Fabales</taxon>
        <taxon>Fabaceae</taxon>
        <taxon>Papilionoideae</taxon>
        <taxon>50 kb inversion clade</taxon>
        <taxon>dalbergioids sensu lato</taxon>
        <taxon>Dalbergieae</taxon>
        <taxon>Pterocarpus clade</taxon>
        <taxon>Arachis</taxon>
    </lineage>
</organism>